<accession>A0AAV9IY25</accession>
<dbReference type="InterPro" id="IPR035067">
    <property type="entry name" value="V-type_ATPase_csu/dsu"/>
</dbReference>
<evidence type="ECO:0000256" key="4">
    <source>
        <dbReference type="ARBA" id="ARBA00023065"/>
    </source>
</evidence>
<dbReference type="InterPro" id="IPR036079">
    <property type="entry name" value="ATPase_csu/dsu_sf"/>
</dbReference>
<evidence type="ECO:0000256" key="1">
    <source>
        <dbReference type="ARBA" id="ARBA00006709"/>
    </source>
</evidence>
<name>A0AAV9IY25_CYACA</name>
<dbReference type="GO" id="GO:0046961">
    <property type="term" value="F:proton-transporting ATPase activity, rotational mechanism"/>
    <property type="evidence" value="ECO:0007669"/>
    <property type="project" value="InterPro"/>
</dbReference>
<sequence>MEMLTFNASDGYLEAMMRGLRASILTASEYNNIMQCETTEDIRMTLNGTDYAPYLQNEPVPLQTAALVTRLTERIVSDFAGIRSSAYEPLATFLDYLTYPYMIDNLVLLITGALRNRELSDLIDKCHPLGMFEGMGTLSIVATPEELYRDVIVDTPLASYFVDCVSIQDLSELNIEIIRNLLYKAYLEDFADLCARRIGGITAQVMAPVLGFEAGRRIVNITLNSLGTDLTKEQRAALFPHVPNSLDAEIVHLLARADDEPAVAVALDRSPVFRALFQRAADHPERSLEDEFFEHEVKLLREAFDQQFHYGVFYAYFRLREQEVRNLVWLAECIAQRQRAHLGKVVNIFG</sequence>
<reference evidence="6 7" key="1">
    <citation type="submission" date="2022-07" db="EMBL/GenBank/DDBJ databases">
        <title>Genome-wide signatures of adaptation to extreme environments.</title>
        <authorList>
            <person name="Cho C.H."/>
            <person name="Yoon H.S."/>
        </authorList>
    </citation>
    <scope>NUCLEOTIDE SEQUENCE [LARGE SCALE GENOMIC DNA]</scope>
    <source>
        <strain evidence="6 7">DBV 063 E5</strain>
    </source>
</reference>
<comment type="similarity">
    <text evidence="1 5">Belongs to the V-ATPase V0D/AC39 subunit family.</text>
</comment>
<comment type="caution">
    <text evidence="6">The sequence shown here is derived from an EMBL/GenBank/DDBJ whole genome shotgun (WGS) entry which is preliminary data.</text>
</comment>
<evidence type="ECO:0000313" key="7">
    <source>
        <dbReference type="Proteomes" id="UP001301350"/>
    </source>
</evidence>
<comment type="subunit">
    <text evidence="5">V-ATPase is a heteromultimeric enzyme made up of two complexes: the ATP-hydrolytic V1 complex and the proton translocation V0 complex.</text>
</comment>
<gene>
    <name evidence="6" type="ORF">CDCA_CDCA09G2728</name>
</gene>
<evidence type="ECO:0000256" key="5">
    <source>
        <dbReference type="PIRNR" id="PIRNR018497"/>
    </source>
</evidence>
<organism evidence="6 7">
    <name type="scientific">Cyanidium caldarium</name>
    <name type="common">Red alga</name>
    <dbReference type="NCBI Taxonomy" id="2771"/>
    <lineage>
        <taxon>Eukaryota</taxon>
        <taxon>Rhodophyta</taxon>
        <taxon>Bangiophyceae</taxon>
        <taxon>Cyanidiales</taxon>
        <taxon>Cyanidiaceae</taxon>
        <taxon>Cyanidium</taxon>
    </lineage>
</organism>
<dbReference type="AlphaFoldDB" id="A0AAV9IY25"/>
<dbReference type="EMBL" id="JANCYW010000009">
    <property type="protein sequence ID" value="KAK4536703.1"/>
    <property type="molecule type" value="Genomic_DNA"/>
</dbReference>
<dbReference type="InterPro" id="IPR044911">
    <property type="entry name" value="V-type_ATPase_csu/dsu_dom_3"/>
</dbReference>
<comment type="function">
    <text evidence="5">Subunit of the V0 complex of vacuolar(H+)-ATPase (V-ATPase), a multisubunit enzyme composed of a peripheral complex (V1) that hydrolyzes ATP and a membrane integral complex (V0) that translocates protons. V-ATPase is responsible for acidifying and maintaining the pH of intracellular compartments and in some cell types, is targeted to the plasma membrane, where it is responsible for acidifying the extracellular environment.</text>
</comment>
<dbReference type="SUPFAM" id="SSF103486">
    <property type="entry name" value="V-type ATP synthase subunit C"/>
    <property type="match status" value="1"/>
</dbReference>
<keyword evidence="2 5" id="KW-0813">Transport</keyword>
<dbReference type="Gene3D" id="1.20.1690.10">
    <property type="entry name" value="V-type ATP synthase subunit C domain"/>
    <property type="match status" value="2"/>
</dbReference>
<keyword evidence="4 5" id="KW-0406">Ion transport</keyword>
<evidence type="ECO:0000256" key="3">
    <source>
        <dbReference type="ARBA" id="ARBA00022781"/>
    </source>
</evidence>
<proteinExistence type="inferred from homology"/>
<keyword evidence="3 5" id="KW-0375">Hydrogen ion transport</keyword>
<dbReference type="Gene3D" id="1.10.132.50">
    <property type="entry name" value="ATP synthase (C/AC39) subunit, domain 3"/>
    <property type="match status" value="1"/>
</dbReference>
<dbReference type="PIRSF" id="PIRSF018497">
    <property type="entry name" value="V-ATP_synth_D"/>
    <property type="match status" value="1"/>
</dbReference>
<dbReference type="InterPro" id="IPR002843">
    <property type="entry name" value="ATPase_V0-cplx_csu/dsu"/>
</dbReference>
<evidence type="ECO:0000313" key="6">
    <source>
        <dbReference type="EMBL" id="KAK4536703.1"/>
    </source>
</evidence>
<keyword evidence="7" id="KW-1185">Reference proteome</keyword>
<dbReference type="Proteomes" id="UP001301350">
    <property type="component" value="Unassembled WGS sequence"/>
</dbReference>
<dbReference type="InterPro" id="IPR016727">
    <property type="entry name" value="ATPase_V0-cplx_dsu"/>
</dbReference>
<evidence type="ECO:0000256" key="2">
    <source>
        <dbReference type="ARBA" id="ARBA00022448"/>
    </source>
</evidence>
<dbReference type="PANTHER" id="PTHR11028">
    <property type="entry name" value="VACUOLAR ATP SYNTHASE SUBUNIT AC39"/>
    <property type="match status" value="1"/>
</dbReference>
<dbReference type="Pfam" id="PF01992">
    <property type="entry name" value="vATP-synt_AC39"/>
    <property type="match status" value="1"/>
</dbReference>
<dbReference type="GO" id="GO:0033179">
    <property type="term" value="C:proton-transporting V-type ATPase, V0 domain"/>
    <property type="evidence" value="ECO:0007669"/>
    <property type="project" value="InterPro"/>
</dbReference>
<protein>
    <recommendedName>
        <fullName evidence="5">V-type proton ATPase subunit</fullName>
    </recommendedName>
</protein>